<sequence>MKAGIVPNIICVSIIVFPYKHLGYSHAKYNEVLLFMSLISKITLGVSCVITTSIIGYVHYKQQLDRKKLHDGVILDVERQQRRKAENLYYLQQQADLTKHLRNNERSAPG</sequence>
<protein>
    <submittedName>
        <fullName evidence="6">Protein PET-like protein, mitochondrial</fullName>
    </submittedName>
</protein>
<proteinExistence type="inferred from homology"/>
<name>A0A5N5SML9_9CRUS</name>
<organism evidence="6 7">
    <name type="scientific">Armadillidium nasatum</name>
    <dbReference type="NCBI Taxonomy" id="96803"/>
    <lineage>
        <taxon>Eukaryota</taxon>
        <taxon>Metazoa</taxon>
        <taxon>Ecdysozoa</taxon>
        <taxon>Arthropoda</taxon>
        <taxon>Crustacea</taxon>
        <taxon>Multicrustacea</taxon>
        <taxon>Malacostraca</taxon>
        <taxon>Eumalacostraca</taxon>
        <taxon>Peracarida</taxon>
        <taxon>Isopoda</taxon>
        <taxon>Oniscidea</taxon>
        <taxon>Crinocheta</taxon>
        <taxon>Armadillidiidae</taxon>
        <taxon>Armadillidium</taxon>
    </lineage>
</organism>
<keyword evidence="3" id="KW-0809">Transit peptide</keyword>
<evidence type="ECO:0000256" key="4">
    <source>
        <dbReference type="ARBA" id="ARBA00023128"/>
    </source>
</evidence>
<keyword evidence="4" id="KW-0496">Mitochondrion</keyword>
<reference evidence="6 7" key="1">
    <citation type="journal article" date="2019" name="PLoS Biol.">
        <title>Sex chromosomes control vertical transmission of feminizing Wolbachia symbionts in an isopod.</title>
        <authorList>
            <person name="Becking T."/>
            <person name="Chebbi M.A."/>
            <person name="Giraud I."/>
            <person name="Moumen B."/>
            <person name="Laverre T."/>
            <person name="Caubet Y."/>
            <person name="Peccoud J."/>
            <person name="Gilbert C."/>
            <person name="Cordaux R."/>
        </authorList>
    </citation>
    <scope>NUCLEOTIDE SEQUENCE [LARGE SCALE GENOMIC DNA]</scope>
    <source>
        <strain evidence="6">ANa2</strain>
        <tissue evidence="6">Whole body excluding digestive tract and cuticle</tissue>
    </source>
</reference>
<comment type="similarity">
    <text evidence="2">Belongs to the PET117 family.</text>
</comment>
<feature type="transmembrane region" description="Helical" evidence="5">
    <location>
        <begin position="32"/>
        <end position="58"/>
    </location>
</feature>
<keyword evidence="7" id="KW-1185">Reference proteome</keyword>
<dbReference type="EMBL" id="SEYY01022751">
    <property type="protein sequence ID" value="KAB7495325.1"/>
    <property type="molecule type" value="Genomic_DNA"/>
</dbReference>
<dbReference type="InterPro" id="IPR031568">
    <property type="entry name" value="Pet117"/>
</dbReference>
<gene>
    <name evidence="6" type="ORF">Anas_05357</name>
</gene>
<accession>A0A5N5SML9</accession>
<comment type="caution">
    <text evidence="6">The sequence shown here is derived from an EMBL/GenBank/DDBJ whole genome shotgun (WGS) entry which is preliminary data.</text>
</comment>
<dbReference type="GO" id="GO:0005739">
    <property type="term" value="C:mitochondrion"/>
    <property type="evidence" value="ECO:0007669"/>
    <property type="project" value="UniProtKB-SubCell"/>
</dbReference>
<evidence type="ECO:0000256" key="5">
    <source>
        <dbReference type="SAM" id="Phobius"/>
    </source>
</evidence>
<evidence type="ECO:0000313" key="6">
    <source>
        <dbReference type="EMBL" id="KAB7495325.1"/>
    </source>
</evidence>
<dbReference type="Pfam" id="PF15786">
    <property type="entry name" value="PET117"/>
    <property type="match status" value="1"/>
</dbReference>
<dbReference type="PANTHER" id="PTHR28163">
    <property type="entry name" value="PROTEIN PET117 HOMOLOG, MITOCHONDRIAL"/>
    <property type="match status" value="1"/>
</dbReference>
<keyword evidence="5" id="KW-0812">Transmembrane</keyword>
<keyword evidence="5" id="KW-0472">Membrane</keyword>
<dbReference type="Proteomes" id="UP000326759">
    <property type="component" value="Unassembled WGS sequence"/>
</dbReference>
<dbReference type="AlphaFoldDB" id="A0A5N5SML9"/>
<dbReference type="PANTHER" id="PTHR28163:SF1">
    <property type="entry name" value="PROTEIN PET117 HOMOLOG, MITOCHONDRIAL"/>
    <property type="match status" value="1"/>
</dbReference>
<comment type="subcellular location">
    <subcellularLocation>
        <location evidence="1">Mitochondrion</location>
    </subcellularLocation>
</comment>
<evidence type="ECO:0000256" key="2">
    <source>
        <dbReference type="ARBA" id="ARBA00008197"/>
    </source>
</evidence>
<keyword evidence="5" id="KW-1133">Transmembrane helix</keyword>
<evidence type="ECO:0000256" key="1">
    <source>
        <dbReference type="ARBA" id="ARBA00004173"/>
    </source>
</evidence>
<evidence type="ECO:0000313" key="7">
    <source>
        <dbReference type="Proteomes" id="UP000326759"/>
    </source>
</evidence>
<dbReference type="GO" id="GO:0033617">
    <property type="term" value="P:mitochondrial respiratory chain complex IV assembly"/>
    <property type="evidence" value="ECO:0007669"/>
    <property type="project" value="TreeGrafter"/>
</dbReference>
<evidence type="ECO:0000256" key="3">
    <source>
        <dbReference type="ARBA" id="ARBA00022946"/>
    </source>
</evidence>
<dbReference type="OrthoDB" id="76305at2759"/>